<evidence type="ECO:0000256" key="1">
    <source>
        <dbReference type="SAM" id="MobiDB-lite"/>
    </source>
</evidence>
<feature type="compositionally biased region" description="Pro residues" evidence="1">
    <location>
        <begin position="167"/>
        <end position="176"/>
    </location>
</feature>
<gene>
    <name evidence="3" type="ORF">FF011L_50600</name>
</gene>
<feature type="compositionally biased region" description="Pro residues" evidence="1">
    <location>
        <begin position="148"/>
        <end position="160"/>
    </location>
</feature>
<keyword evidence="4" id="KW-1185">Reference proteome</keyword>
<feature type="chain" id="PRO_5021879394" description="IgA FC receptor" evidence="2">
    <location>
        <begin position="26"/>
        <end position="315"/>
    </location>
</feature>
<dbReference type="KEGG" id="rml:FF011L_50600"/>
<organism evidence="3 4">
    <name type="scientific">Roseimaritima multifibrata</name>
    <dbReference type="NCBI Taxonomy" id="1930274"/>
    <lineage>
        <taxon>Bacteria</taxon>
        <taxon>Pseudomonadati</taxon>
        <taxon>Planctomycetota</taxon>
        <taxon>Planctomycetia</taxon>
        <taxon>Pirellulales</taxon>
        <taxon>Pirellulaceae</taxon>
        <taxon>Roseimaritima</taxon>
    </lineage>
</organism>
<sequence length="315" mass="31790" precursor="true">MLCQRWIFLKTISGILTVTASGAWGADVPGTARQYDSQSRQAAAQAKLRPLGSPSLVDSLRQIPVPSGSGFRDAAPRASQSLAPVQQTAWMQASGGMAIPPSLPPDGSLPGPPDSSPLPTAPGAGPTVMPPPNLSTPPSMQPGSGPVAGPPPAIGAPPAYPSGASTPLPPATPQPVPLDTSSASDRSLPVRSGADLAPMSPPQLAQGMATVGNCAAVSAPSGYSAGMNWGCGSAYPTSTYVPTAGTYVPPPATYGPTVISPAAMPLVPQKKAGCNPLFTLGQDMNNVQVGQGIIGQPKAYVPGQGVRNFIRYFTP</sequence>
<evidence type="ECO:0008006" key="5">
    <source>
        <dbReference type="Google" id="ProtNLM"/>
    </source>
</evidence>
<name>A0A517MN01_9BACT</name>
<protein>
    <recommendedName>
        <fullName evidence="5">IgA FC receptor</fullName>
    </recommendedName>
</protein>
<feature type="region of interest" description="Disordered" evidence="1">
    <location>
        <begin position="63"/>
        <end position="203"/>
    </location>
</feature>
<dbReference type="Proteomes" id="UP000320672">
    <property type="component" value="Chromosome"/>
</dbReference>
<reference evidence="3 4" key="1">
    <citation type="submission" date="2019-02" db="EMBL/GenBank/DDBJ databases">
        <title>Deep-cultivation of Planctomycetes and their phenomic and genomic characterization uncovers novel biology.</title>
        <authorList>
            <person name="Wiegand S."/>
            <person name="Jogler M."/>
            <person name="Boedeker C."/>
            <person name="Pinto D."/>
            <person name="Vollmers J."/>
            <person name="Rivas-Marin E."/>
            <person name="Kohn T."/>
            <person name="Peeters S.H."/>
            <person name="Heuer A."/>
            <person name="Rast P."/>
            <person name="Oberbeckmann S."/>
            <person name="Bunk B."/>
            <person name="Jeske O."/>
            <person name="Meyerdierks A."/>
            <person name="Storesund J.E."/>
            <person name="Kallscheuer N."/>
            <person name="Luecker S."/>
            <person name="Lage O.M."/>
            <person name="Pohl T."/>
            <person name="Merkel B.J."/>
            <person name="Hornburger P."/>
            <person name="Mueller R.-W."/>
            <person name="Bruemmer F."/>
            <person name="Labrenz M."/>
            <person name="Spormann A.M."/>
            <person name="Op den Camp H."/>
            <person name="Overmann J."/>
            <person name="Amann R."/>
            <person name="Jetten M.S.M."/>
            <person name="Mascher T."/>
            <person name="Medema M.H."/>
            <person name="Devos D.P."/>
            <person name="Kaster A.-K."/>
            <person name="Ovreas L."/>
            <person name="Rohde M."/>
            <person name="Galperin M.Y."/>
            <person name="Jogler C."/>
        </authorList>
    </citation>
    <scope>NUCLEOTIDE SEQUENCE [LARGE SCALE GENOMIC DNA]</scope>
    <source>
        <strain evidence="3 4">FF011L</strain>
    </source>
</reference>
<feature type="signal peptide" evidence="2">
    <location>
        <begin position="1"/>
        <end position="25"/>
    </location>
</feature>
<dbReference type="PRINTS" id="PR01217">
    <property type="entry name" value="PRICHEXTENSN"/>
</dbReference>
<accession>A0A517MN01</accession>
<evidence type="ECO:0000313" key="4">
    <source>
        <dbReference type="Proteomes" id="UP000320672"/>
    </source>
</evidence>
<evidence type="ECO:0000256" key="2">
    <source>
        <dbReference type="SAM" id="SignalP"/>
    </source>
</evidence>
<dbReference type="EMBL" id="CP036262">
    <property type="protein sequence ID" value="QDS96252.1"/>
    <property type="molecule type" value="Genomic_DNA"/>
</dbReference>
<evidence type="ECO:0000313" key="3">
    <source>
        <dbReference type="EMBL" id="QDS96252.1"/>
    </source>
</evidence>
<feature type="compositionally biased region" description="Polar residues" evidence="1">
    <location>
        <begin position="78"/>
        <end position="91"/>
    </location>
</feature>
<dbReference type="AlphaFoldDB" id="A0A517MN01"/>
<keyword evidence="2" id="KW-0732">Signal</keyword>
<feature type="compositionally biased region" description="Pro residues" evidence="1">
    <location>
        <begin position="110"/>
        <end position="120"/>
    </location>
</feature>
<proteinExistence type="predicted"/>